<dbReference type="GO" id="GO:0008270">
    <property type="term" value="F:zinc ion binding"/>
    <property type="evidence" value="ECO:0007669"/>
    <property type="project" value="TreeGrafter"/>
</dbReference>
<evidence type="ECO:0000313" key="2">
    <source>
        <dbReference type="EMBL" id="AIZ56135.1"/>
    </source>
</evidence>
<dbReference type="AlphaFoldDB" id="A0A0A7LAI2"/>
<dbReference type="InterPro" id="IPR004013">
    <property type="entry name" value="PHP_dom"/>
</dbReference>
<dbReference type="SMART" id="SM00481">
    <property type="entry name" value="POLIIIAc"/>
    <property type="match status" value="1"/>
</dbReference>
<dbReference type="GO" id="GO:0005829">
    <property type="term" value="C:cytosol"/>
    <property type="evidence" value="ECO:0007669"/>
    <property type="project" value="TreeGrafter"/>
</dbReference>
<dbReference type="Proteomes" id="UP000030787">
    <property type="component" value="Chromosome"/>
</dbReference>
<dbReference type="InterPro" id="IPR003141">
    <property type="entry name" value="Pol/His_phosphatase_N"/>
</dbReference>
<dbReference type="InterPro" id="IPR016195">
    <property type="entry name" value="Pol/histidinol_Pase-like"/>
</dbReference>
<dbReference type="PANTHER" id="PTHR36928:SF1">
    <property type="entry name" value="PHOSPHATASE YCDX-RELATED"/>
    <property type="match status" value="1"/>
</dbReference>
<evidence type="ECO:0000313" key="3">
    <source>
        <dbReference type="Proteomes" id="UP000030787"/>
    </source>
</evidence>
<accession>A0A0A7LAI2</accession>
<feature type="domain" description="Polymerase/histidinol phosphatase N-terminal" evidence="1">
    <location>
        <begin position="3"/>
        <end position="74"/>
    </location>
</feature>
<evidence type="ECO:0000259" key="1">
    <source>
        <dbReference type="SMART" id="SM00481"/>
    </source>
</evidence>
<sequence>MRIDLHTHTIFSDGDLTPSELTRRAMDLRHTAIALTDHVDVTNIDFVVPALVKAAELSRDYITVVPGVELTYVPPSKIDMMAKKAKALGAQIVVVHGETVVEPVPPGTNLRSVMSKNVDVLAHPGLITLEEAEIAVKNGVALEITGRSGHNITNGHVANIARKAGAKMVVNSDAHTVGNLMDEARATVVAKGAGLTDEEIKLALNDTPYDLIKHLIKN</sequence>
<keyword evidence="3" id="KW-1185">Reference proteome</keyword>
<reference evidence="2 3" key="1">
    <citation type="journal article" date="2014" name="Appl. Environ. Microbiol.">
        <title>Comparative Genome Analysis of 'Candidatus Methanoplasma termitum' Indicates a New Mode of Energy Metabolism in the Seventh Order of Methanogens.</title>
        <authorList>
            <person name="Lang K."/>
            <person name="Schuldes J."/>
            <person name="Klingl A."/>
            <person name="Poehlein A."/>
            <person name="Daniel R."/>
            <person name="Brune A."/>
        </authorList>
    </citation>
    <scope>NUCLEOTIDE SEQUENCE [LARGE SCALE GENOMIC DNA]</scope>
    <source>
        <strain evidence="3">Mpt1</strain>
    </source>
</reference>
<dbReference type="PANTHER" id="PTHR36928">
    <property type="entry name" value="PHOSPHATASE YCDX-RELATED"/>
    <property type="match status" value="1"/>
</dbReference>
<dbReference type="Gene3D" id="3.20.20.140">
    <property type="entry name" value="Metal-dependent hydrolases"/>
    <property type="match status" value="1"/>
</dbReference>
<gene>
    <name evidence="2" type="primary">ycdX1</name>
    <name evidence="2" type="ORF">Mpt1_c02350</name>
</gene>
<dbReference type="InterPro" id="IPR050243">
    <property type="entry name" value="PHP_phosphatase"/>
</dbReference>
<dbReference type="Pfam" id="PF02811">
    <property type="entry name" value="PHP"/>
    <property type="match status" value="1"/>
</dbReference>
<dbReference type="HOGENOM" id="CLU_106253_0_0_2"/>
<dbReference type="GO" id="GO:0042578">
    <property type="term" value="F:phosphoric ester hydrolase activity"/>
    <property type="evidence" value="ECO:0007669"/>
    <property type="project" value="TreeGrafter"/>
</dbReference>
<dbReference type="KEGG" id="mear:Mpt1_c02350"/>
<dbReference type="OrthoDB" id="9968at2157"/>
<dbReference type="NCBIfam" id="NF004981">
    <property type="entry name" value="PRK06361.1"/>
    <property type="match status" value="1"/>
</dbReference>
<proteinExistence type="predicted"/>
<organism evidence="2 3">
    <name type="scientific">Candidatus Methanoplasma termitum</name>
    <dbReference type="NCBI Taxonomy" id="1577791"/>
    <lineage>
        <taxon>Archaea</taxon>
        <taxon>Methanobacteriati</taxon>
        <taxon>Thermoplasmatota</taxon>
        <taxon>Thermoplasmata</taxon>
        <taxon>Methanomassiliicoccales</taxon>
        <taxon>Methanomassiliicoccaceae</taxon>
        <taxon>Candidatus Methanoplasma</taxon>
    </lineage>
</organism>
<dbReference type="STRING" id="1577791.Mpt1_c02350"/>
<dbReference type="CDD" id="cd07432">
    <property type="entry name" value="PHP_HisPPase"/>
    <property type="match status" value="1"/>
</dbReference>
<dbReference type="SUPFAM" id="SSF89550">
    <property type="entry name" value="PHP domain-like"/>
    <property type="match status" value="1"/>
</dbReference>
<dbReference type="GeneID" id="24817908"/>
<dbReference type="EMBL" id="CP010070">
    <property type="protein sequence ID" value="AIZ56135.1"/>
    <property type="molecule type" value="Genomic_DNA"/>
</dbReference>
<dbReference type="RefSeq" id="WP_048111490.1">
    <property type="nucleotide sequence ID" value="NZ_CP010070.1"/>
</dbReference>
<name>A0A0A7LAI2_9ARCH</name>
<protein>
    <submittedName>
        <fullName evidence="2">YcdX1 protein</fullName>
    </submittedName>
</protein>